<sequence length="66" mass="7523">MCVLLSEAYIKTTSLVADRYQIRTFINVSLPVMYIMIFMVIGVPAFTSLLIERNVAQLLSHKMQSL</sequence>
<evidence type="ECO:0000256" key="1">
    <source>
        <dbReference type="SAM" id="Phobius"/>
    </source>
</evidence>
<gene>
    <name evidence="2" type="ORF">BDU57DRAFT_32365</name>
</gene>
<dbReference type="OrthoDB" id="1269963at2759"/>
<protein>
    <submittedName>
        <fullName evidence="2">Uncharacterized protein</fullName>
    </submittedName>
</protein>
<keyword evidence="3" id="KW-1185">Reference proteome</keyword>
<proteinExistence type="predicted"/>
<keyword evidence="1" id="KW-0472">Membrane</keyword>
<dbReference type="AlphaFoldDB" id="A0A6A5R1K2"/>
<feature type="transmembrane region" description="Helical" evidence="1">
    <location>
        <begin position="32"/>
        <end position="51"/>
    </location>
</feature>
<evidence type="ECO:0000313" key="2">
    <source>
        <dbReference type="EMBL" id="KAF1921018.1"/>
    </source>
</evidence>
<dbReference type="Proteomes" id="UP000800096">
    <property type="component" value="Unassembled WGS sequence"/>
</dbReference>
<accession>A0A6A5R1K2</accession>
<reference evidence="2" key="1">
    <citation type="journal article" date="2020" name="Stud. Mycol.">
        <title>101 Dothideomycetes genomes: a test case for predicting lifestyles and emergence of pathogens.</title>
        <authorList>
            <person name="Haridas S."/>
            <person name="Albert R."/>
            <person name="Binder M."/>
            <person name="Bloem J."/>
            <person name="Labutti K."/>
            <person name="Salamov A."/>
            <person name="Andreopoulos B."/>
            <person name="Baker S."/>
            <person name="Barry K."/>
            <person name="Bills G."/>
            <person name="Bluhm B."/>
            <person name="Cannon C."/>
            <person name="Castanera R."/>
            <person name="Culley D."/>
            <person name="Daum C."/>
            <person name="Ezra D."/>
            <person name="Gonzalez J."/>
            <person name="Henrissat B."/>
            <person name="Kuo A."/>
            <person name="Liang C."/>
            <person name="Lipzen A."/>
            <person name="Lutzoni F."/>
            <person name="Magnuson J."/>
            <person name="Mondo S."/>
            <person name="Nolan M."/>
            <person name="Ohm R."/>
            <person name="Pangilinan J."/>
            <person name="Park H.-J."/>
            <person name="Ramirez L."/>
            <person name="Alfaro M."/>
            <person name="Sun H."/>
            <person name="Tritt A."/>
            <person name="Yoshinaga Y."/>
            <person name="Zwiers L.-H."/>
            <person name="Turgeon B."/>
            <person name="Goodwin S."/>
            <person name="Spatafora J."/>
            <person name="Crous P."/>
            <person name="Grigoriev I."/>
        </authorList>
    </citation>
    <scope>NUCLEOTIDE SEQUENCE</scope>
    <source>
        <strain evidence="2">HMLAC05119</strain>
    </source>
</reference>
<name>A0A6A5R1K2_AMPQU</name>
<organism evidence="2 3">
    <name type="scientific">Ampelomyces quisqualis</name>
    <name type="common">Powdery mildew agent</name>
    <dbReference type="NCBI Taxonomy" id="50730"/>
    <lineage>
        <taxon>Eukaryota</taxon>
        <taxon>Fungi</taxon>
        <taxon>Dikarya</taxon>
        <taxon>Ascomycota</taxon>
        <taxon>Pezizomycotina</taxon>
        <taxon>Dothideomycetes</taxon>
        <taxon>Pleosporomycetidae</taxon>
        <taxon>Pleosporales</taxon>
        <taxon>Pleosporineae</taxon>
        <taxon>Phaeosphaeriaceae</taxon>
        <taxon>Ampelomyces</taxon>
    </lineage>
</organism>
<keyword evidence="1" id="KW-1133">Transmembrane helix</keyword>
<dbReference type="EMBL" id="ML979132">
    <property type="protein sequence ID" value="KAF1921018.1"/>
    <property type="molecule type" value="Genomic_DNA"/>
</dbReference>
<evidence type="ECO:0000313" key="3">
    <source>
        <dbReference type="Proteomes" id="UP000800096"/>
    </source>
</evidence>
<keyword evidence="1" id="KW-0812">Transmembrane</keyword>